<dbReference type="InterPro" id="IPR014710">
    <property type="entry name" value="RmlC-like_jellyroll"/>
</dbReference>
<reference evidence="2 3" key="1">
    <citation type="submission" date="2017-06" db="EMBL/GenBank/DDBJ databases">
        <title>Complete genome sequence of Nitrospirillum amazonense strain CBAmC, an endophytic nitrogen-fixing and plant growth-promoting bacterium, isolated from sugarcane.</title>
        <authorList>
            <person name="Schwab S."/>
            <person name="dos Santos Teixeira K.R."/>
            <person name="Simoes Araujo J.L."/>
            <person name="Soares Vidal M."/>
            <person name="Borges de Freitas H.R."/>
            <person name="Rivello Crivelaro A.L."/>
            <person name="Bueno de Camargo Nunes A."/>
            <person name="dos Santos C.M."/>
            <person name="Palmeira da Silva Rosa D."/>
            <person name="da Silva Padilha D."/>
            <person name="da Silva E."/>
            <person name="Araujo Terra L."/>
            <person name="Soares Mendes V."/>
            <person name="Farinelli L."/>
            <person name="Magalhaes Cruz L."/>
            <person name="Baldani J.I."/>
        </authorList>
    </citation>
    <scope>NUCLEOTIDE SEQUENCE [LARGE SCALE GENOMIC DNA]</scope>
    <source>
        <strain evidence="2 3">CBAmC</strain>
    </source>
</reference>
<dbReference type="RefSeq" id="WP_088874197.1">
    <property type="nucleotide sequence ID" value="NZ_CP022112.1"/>
</dbReference>
<evidence type="ECO:0000313" key="3">
    <source>
        <dbReference type="Proteomes" id="UP000197153"/>
    </source>
</evidence>
<name>A0A248JZ22_9PROT</name>
<evidence type="ECO:0000259" key="1">
    <source>
        <dbReference type="Pfam" id="PF12973"/>
    </source>
</evidence>
<organism evidence="2 3">
    <name type="scientific">Nitrospirillum viridazoti CBAmc</name>
    <dbReference type="NCBI Taxonomy" id="1441467"/>
    <lineage>
        <taxon>Bacteria</taxon>
        <taxon>Pseudomonadati</taxon>
        <taxon>Pseudomonadota</taxon>
        <taxon>Alphaproteobacteria</taxon>
        <taxon>Rhodospirillales</taxon>
        <taxon>Azospirillaceae</taxon>
        <taxon>Nitrospirillum</taxon>
        <taxon>Nitrospirillum viridazoti</taxon>
    </lineage>
</organism>
<gene>
    <name evidence="2" type="ORF">Y958_22300</name>
</gene>
<dbReference type="EMBL" id="CP022112">
    <property type="protein sequence ID" value="ASG23721.1"/>
    <property type="molecule type" value="Genomic_DNA"/>
</dbReference>
<dbReference type="KEGG" id="nao:Y958_22300"/>
<evidence type="ECO:0000313" key="2">
    <source>
        <dbReference type="EMBL" id="ASG23721.1"/>
    </source>
</evidence>
<dbReference type="AlphaFoldDB" id="A0A248JZ22"/>
<protein>
    <submittedName>
        <fullName evidence="2">Anti-sigma factor</fullName>
    </submittedName>
</protein>
<dbReference type="InterPro" id="IPR025979">
    <property type="entry name" value="ChrR-like_cupin_dom"/>
</dbReference>
<dbReference type="SUPFAM" id="SSF51182">
    <property type="entry name" value="RmlC-like cupins"/>
    <property type="match status" value="1"/>
</dbReference>
<accession>A0A248JZ22</accession>
<dbReference type="Pfam" id="PF12973">
    <property type="entry name" value="Cupin_7"/>
    <property type="match status" value="1"/>
</dbReference>
<sequence length="150" mass="16022">MIATADAPTAHPIDALAQAWVPLRPGLSFRPLHFAEDGYDLQLRVEPGTVIPRHRHSGEVHAYTLSGSREIIETGEIIGPGVFVHEPAGNVDSWRTVGDEPCVIHISLTGDIDYLDERGQVIGTTNSASARAAYLAWCAAQGVAPHPALA</sequence>
<feature type="domain" description="ChrR-like cupin" evidence="1">
    <location>
        <begin position="14"/>
        <end position="106"/>
    </location>
</feature>
<dbReference type="Gene3D" id="2.60.120.10">
    <property type="entry name" value="Jelly Rolls"/>
    <property type="match status" value="1"/>
</dbReference>
<proteinExistence type="predicted"/>
<keyword evidence="3" id="KW-1185">Reference proteome</keyword>
<dbReference type="InterPro" id="IPR011051">
    <property type="entry name" value="RmlC_Cupin_sf"/>
</dbReference>
<dbReference type="Proteomes" id="UP000197153">
    <property type="component" value="Chromosome 3"/>
</dbReference>